<protein>
    <recommendedName>
        <fullName evidence="3">Lipoprotein</fullName>
    </recommendedName>
</protein>
<dbReference type="AlphaFoldDB" id="A0A378WHU3"/>
<proteinExistence type="predicted"/>
<organism evidence="1 2">
    <name type="scientific">Neisseria zoodegmatis</name>
    <dbReference type="NCBI Taxonomy" id="326523"/>
    <lineage>
        <taxon>Bacteria</taxon>
        <taxon>Pseudomonadati</taxon>
        <taxon>Pseudomonadota</taxon>
        <taxon>Betaproteobacteria</taxon>
        <taxon>Neisseriales</taxon>
        <taxon>Neisseriaceae</taxon>
        <taxon>Neisseria</taxon>
    </lineage>
</organism>
<dbReference type="Proteomes" id="UP000254055">
    <property type="component" value="Unassembled WGS sequence"/>
</dbReference>
<name>A0A378WHU3_9NEIS</name>
<dbReference type="PROSITE" id="PS51257">
    <property type="entry name" value="PROKAR_LIPOPROTEIN"/>
    <property type="match status" value="1"/>
</dbReference>
<dbReference type="OrthoDB" id="9912048at2"/>
<evidence type="ECO:0008006" key="3">
    <source>
        <dbReference type="Google" id="ProtNLM"/>
    </source>
</evidence>
<reference evidence="1 2" key="1">
    <citation type="submission" date="2018-06" db="EMBL/GenBank/DDBJ databases">
        <authorList>
            <consortium name="Pathogen Informatics"/>
            <person name="Doyle S."/>
        </authorList>
    </citation>
    <scope>NUCLEOTIDE SEQUENCE [LARGE SCALE GENOMIC DNA]</scope>
    <source>
        <strain evidence="1 2">NCTC12229</strain>
    </source>
</reference>
<gene>
    <name evidence="1" type="ORF">NCTC12229_00433</name>
</gene>
<dbReference type="RefSeq" id="WP_147278319.1">
    <property type="nucleotide sequence ID" value="NZ_UGRS01000001.1"/>
</dbReference>
<dbReference type="EMBL" id="UGRS01000001">
    <property type="protein sequence ID" value="SUA36023.1"/>
    <property type="molecule type" value="Genomic_DNA"/>
</dbReference>
<sequence length="145" mass="16067">MKYIISLLVLALTACGDLELKPPEISNSIEISDNEQQDLSDAVHHLGVLCNNVFSKPDSFNVVSVAQREASPEQKNSYGWDKVFEVELMLDNHPDFKTAIKNNCSFYIGDGRRAGVVSKTSCMEDACRLSPLEEGVSGGKFYEFN</sequence>
<evidence type="ECO:0000313" key="2">
    <source>
        <dbReference type="Proteomes" id="UP000254055"/>
    </source>
</evidence>
<accession>A0A378WHU3</accession>
<evidence type="ECO:0000313" key="1">
    <source>
        <dbReference type="EMBL" id="SUA36023.1"/>
    </source>
</evidence>